<dbReference type="SUPFAM" id="SSF82784">
    <property type="entry name" value="OsmC-like"/>
    <property type="match status" value="1"/>
</dbReference>
<dbReference type="InterPro" id="IPR036102">
    <property type="entry name" value="OsmC/Ohrsf"/>
</dbReference>
<dbReference type="InterPro" id="IPR015946">
    <property type="entry name" value="KH_dom-like_a/b"/>
</dbReference>
<protein>
    <submittedName>
        <fullName evidence="1">Putative OsmC-related protein</fullName>
    </submittedName>
</protein>
<keyword evidence="2" id="KW-1185">Reference proteome</keyword>
<dbReference type="PANTHER" id="PTHR39624:SF2">
    <property type="entry name" value="OSMC-LIKE PROTEIN"/>
    <property type="match status" value="1"/>
</dbReference>
<dbReference type="OrthoDB" id="9791538at2"/>
<organism evidence="1 2">
    <name type="scientific">Fodinibius salinus</name>
    <dbReference type="NCBI Taxonomy" id="860790"/>
    <lineage>
        <taxon>Bacteria</taxon>
        <taxon>Pseudomonadati</taxon>
        <taxon>Balneolota</taxon>
        <taxon>Balneolia</taxon>
        <taxon>Balneolales</taxon>
        <taxon>Balneolaceae</taxon>
        <taxon>Fodinibius</taxon>
    </lineage>
</organism>
<dbReference type="Proteomes" id="UP000324595">
    <property type="component" value="Unassembled WGS sequence"/>
</dbReference>
<evidence type="ECO:0000313" key="1">
    <source>
        <dbReference type="EMBL" id="TYP91941.1"/>
    </source>
</evidence>
<dbReference type="PANTHER" id="PTHR39624">
    <property type="entry name" value="PROTEIN INVOLVED IN RIMO-MEDIATED BETA-METHYLTHIOLATION OF RIBOSOMAL PROTEIN S12 YCAO"/>
    <property type="match status" value="1"/>
</dbReference>
<gene>
    <name evidence="1" type="ORF">LX73_2184</name>
</gene>
<sequence length="151" mass="17029">MADESNKKKIVHAHLPEDEQFTTTLTAGNHELLADEPTSVDGGKDKGPDPYDYLLMSLGTCTVMTVKMYANRKGWELGNTYMELRHNKQHDVDCENCDDPKSKIDVIEKELIIEGNLSDEQLDKLLDISKKCPVHRTLLGDIKIESSITQQ</sequence>
<dbReference type="InterPro" id="IPR003718">
    <property type="entry name" value="OsmC/Ohr_fam"/>
</dbReference>
<name>A0A5D3YFN9_9BACT</name>
<comment type="caution">
    <text evidence="1">The sequence shown here is derived from an EMBL/GenBank/DDBJ whole genome shotgun (WGS) entry which is preliminary data.</text>
</comment>
<proteinExistence type="predicted"/>
<dbReference type="Gene3D" id="3.30.300.20">
    <property type="match status" value="1"/>
</dbReference>
<accession>A0A5D3YFN9</accession>
<dbReference type="AlphaFoldDB" id="A0A5D3YFN9"/>
<reference evidence="1 2" key="1">
    <citation type="submission" date="2019-07" db="EMBL/GenBank/DDBJ databases">
        <title>Genomic Encyclopedia of Archaeal and Bacterial Type Strains, Phase II (KMG-II): from individual species to whole genera.</title>
        <authorList>
            <person name="Goeker M."/>
        </authorList>
    </citation>
    <scope>NUCLEOTIDE SEQUENCE [LARGE SCALE GENOMIC DNA]</scope>
    <source>
        <strain evidence="1 2">DSM 21935</strain>
    </source>
</reference>
<evidence type="ECO:0000313" key="2">
    <source>
        <dbReference type="Proteomes" id="UP000324595"/>
    </source>
</evidence>
<dbReference type="RefSeq" id="WP_148899519.1">
    <property type="nucleotide sequence ID" value="NZ_VNHY01000004.1"/>
</dbReference>
<dbReference type="EMBL" id="VNHY01000004">
    <property type="protein sequence ID" value="TYP91941.1"/>
    <property type="molecule type" value="Genomic_DNA"/>
</dbReference>
<dbReference type="Pfam" id="PF02566">
    <property type="entry name" value="OsmC"/>
    <property type="match status" value="1"/>
</dbReference>